<sequence>MAAFTPLDLGYIGAIWVETALYGAYLVLYGLCVYTLVVRRRRAGRTGALPTPVLGSISAMVLFSSIHVAIGLARLMRGFREFAEGRAFPGTLAVYMGNESWVNILKEATYTCNTVTADGLLIWRLWTIWGRDLRIVSLPLLLLGCTAACGFGSTVSFAIAGPVGSLRQTLFIKTINAWVLAFFVFTLATNVFSTVAIAVRILKFMPEHIPGRTVERRAYIQMVAVVLESGLLYSATMLSLLIMWLAGSSAQYLAVDATMPIACIVPTLIVIRVGMGLQWEKAKLVAPGTVQSVGIDFNFLTAPSFRDAQTQTGPSGYDAADMCSVLSYEHDSNSSRSRCHDYYV</sequence>
<gene>
    <name evidence="2" type="ORF">AURDEDRAFT_188197</name>
</gene>
<dbReference type="Proteomes" id="UP000006514">
    <property type="component" value="Unassembled WGS sequence"/>
</dbReference>
<keyword evidence="1" id="KW-0472">Membrane</keyword>
<keyword evidence="1" id="KW-1133">Transmembrane helix</keyword>
<feature type="transmembrane region" description="Helical" evidence="1">
    <location>
        <begin position="20"/>
        <end position="37"/>
    </location>
</feature>
<dbReference type="AlphaFoldDB" id="J0WTT7"/>
<reference evidence="3" key="1">
    <citation type="journal article" date="2012" name="Science">
        <title>The Paleozoic origin of enzymatic lignin decomposition reconstructed from 31 fungal genomes.</title>
        <authorList>
            <person name="Floudas D."/>
            <person name="Binder M."/>
            <person name="Riley R."/>
            <person name="Barry K."/>
            <person name="Blanchette R.A."/>
            <person name="Henrissat B."/>
            <person name="Martinez A.T."/>
            <person name="Otillar R."/>
            <person name="Spatafora J.W."/>
            <person name="Yadav J.S."/>
            <person name="Aerts A."/>
            <person name="Benoit I."/>
            <person name="Boyd A."/>
            <person name="Carlson A."/>
            <person name="Copeland A."/>
            <person name="Coutinho P.M."/>
            <person name="de Vries R.P."/>
            <person name="Ferreira P."/>
            <person name="Findley K."/>
            <person name="Foster B."/>
            <person name="Gaskell J."/>
            <person name="Glotzer D."/>
            <person name="Gorecki P."/>
            <person name="Heitman J."/>
            <person name="Hesse C."/>
            <person name="Hori C."/>
            <person name="Igarashi K."/>
            <person name="Jurgens J.A."/>
            <person name="Kallen N."/>
            <person name="Kersten P."/>
            <person name="Kohler A."/>
            <person name="Kuees U."/>
            <person name="Kumar T.K.A."/>
            <person name="Kuo A."/>
            <person name="LaButti K."/>
            <person name="Larrondo L.F."/>
            <person name="Lindquist E."/>
            <person name="Ling A."/>
            <person name="Lombard V."/>
            <person name="Lucas S."/>
            <person name="Lundell T."/>
            <person name="Martin R."/>
            <person name="McLaughlin D.J."/>
            <person name="Morgenstern I."/>
            <person name="Morin E."/>
            <person name="Murat C."/>
            <person name="Nagy L.G."/>
            <person name="Nolan M."/>
            <person name="Ohm R.A."/>
            <person name="Patyshakuliyeva A."/>
            <person name="Rokas A."/>
            <person name="Ruiz-Duenas F.J."/>
            <person name="Sabat G."/>
            <person name="Salamov A."/>
            <person name="Samejima M."/>
            <person name="Schmutz J."/>
            <person name="Slot J.C."/>
            <person name="St John F."/>
            <person name="Stenlid J."/>
            <person name="Sun H."/>
            <person name="Sun S."/>
            <person name="Syed K."/>
            <person name="Tsang A."/>
            <person name="Wiebenga A."/>
            <person name="Young D."/>
            <person name="Pisabarro A."/>
            <person name="Eastwood D.C."/>
            <person name="Martin F."/>
            <person name="Cullen D."/>
            <person name="Grigoriev I.V."/>
            <person name="Hibbett D.S."/>
        </authorList>
    </citation>
    <scope>NUCLEOTIDE SEQUENCE [LARGE SCALE GENOMIC DNA]</scope>
    <source>
        <strain evidence="3">TFB10046</strain>
    </source>
</reference>
<dbReference type="EMBL" id="JH687849">
    <property type="protein sequence ID" value="EJD36995.1"/>
    <property type="molecule type" value="Genomic_DNA"/>
</dbReference>
<evidence type="ECO:0000313" key="3">
    <source>
        <dbReference type="Proteomes" id="UP000006514"/>
    </source>
</evidence>
<feature type="transmembrane region" description="Helical" evidence="1">
    <location>
        <begin position="138"/>
        <end position="159"/>
    </location>
</feature>
<evidence type="ECO:0000256" key="1">
    <source>
        <dbReference type="SAM" id="Phobius"/>
    </source>
</evidence>
<dbReference type="eggNOG" id="ENOG502RC4S">
    <property type="taxonomic scope" value="Eukaryota"/>
</dbReference>
<feature type="transmembrane region" description="Helical" evidence="1">
    <location>
        <begin position="179"/>
        <end position="202"/>
    </location>
</feature>
<keyword evidence="1" id="KW-0812">Transmembrane</keyword>
<dbReference type="InParanoid" id="J0WTT7"/>
<evidence type="ECO:0000313" key="2">
    <source>
        <dbReference type="EMBL" id="EJD36995.1"/>
    </source>
</evidence>
<feature type="transmembrane region" description="Helical" evidence="1">
    <location>
        <begin position="252"/>
        <end position="271"/>
    </location>
</feature>
<dbReference type="OMA" id="WGFIDLR"/>
<dbReference type="KEGG" id="adl:AURDEDRAFT_188197"/>
<name>J0WTT7_AURST</name>
<dbReference type="OrthoDB" id="3346544at2759"/>
<protein>
    <submittedName>
        <fullName evidence="2">Uncharacterized protein</fullName>
    </submittedName>
</protein>
<feature type="transmembrane region" description="Helical" evidence="1">
    <location>
        <begin position="223"/>
        <end position="246"/>
    </location>
</feature>
<keyword evidence="3" id="KW-1185">Reference proteome</keyword>
<proteinExistence type="predicted"/>
<organism evidence="2 3">
    <name type="scientific">Auricularia subglabra (strain TFB-10046 / SS5)</name>
    <name type="common">White-rot fungus</name>
    <name type="synonym">Auricularia delicata (strain TFB10046)</name>
    <dbReference type="NCBI Taxonomy" id="717982"/>
    <lineage>
        <taxon>Eukaryota</taxon>
        <taxon>Fungi</taxon>
        <taxon>Dikarya</taxon>
        <taxon>Basidiomycota</taxon>
        <taxon>Agaricomycotina</taxon>
        <taxon>Agaricomycetes</taxon>
        <taxon>Auriculariales</taxon>
        <taxon>Auriculariaceae</taxon>
        <taxon>Auricularia</taxon>
    </lineage>
</organism>
<accession>J0WTT7</accession>